<dbReference type="EMBL" id="DS547163">
    <property type="protein sequence ID" value="EDQ99528.1"/>
    <property type="molecule type" value="Genomic_DNA"/>
</dbReference>
<dbReference type="OrthoDB" id="2687259at2759"/>
<dbReference type="HOGENOM" id="CLU_002498_0_1_1"/>
<dbReference type="STRING" id="486041.B0E0Z8"/>
<accession>B0E0Z8</accession>
<feature type="region of interest" description="Disordered" evidence="1">
    <location>
        <begin position="1"/>
        <end position="42"/>
    </location>
</feature>
<evidence type="ECO:0000256" key="1">
    <source>
        <dbReference type="SAM" id="MobiDB-lite"/>
    </source>
</evidence>
<name>B0E0Z8_LACBS</name>
<feature type="compositionally biased region" description="Acidic residues" evidence="1">
    <location>
        <begin position="21"/>
        <end position="39"/>
    </location>
</feature>
<feature type="region of interest" description="Disordered" evidence="1">
    <location>
        <begin position="551"/>
        <end position="581"/>
    </location>
</feature>
<dbReference type="GeneID" id="6085529"/>
<dbReference type="Proteomes" id="UP000001194">
    <property type="component" value="Unassembled WGS sequence"/>
</dbReference>
<feature type="compositionally biased region" description="Basic and acidic residues" evidence="1">
    <location>
        <begin position="10"/>
        <end position="20"/>
    </location>
</feature>
<sequence length="1041" mass="120191">MATELTQEDLAQRDELRENSNDGEFEVEQEPESCGDNVEDMPPYITNPNSYGVFRSYPSSRSSFTPDELFTLNGVSDSLNFTPDAHSSEVRPWWSSFGSSLSSVKDFFAPFRNASVFHILNWHYNGSNLKSLSQLNTLVEDLIMQPDFKQEDFISFSASREAECLYNYTSENPESPFLPKDGWIETSVSISVPADSVKHSSVDAVPKYEVPGLFYRPLVEIIKASFQEPSAEHFNLFPFEEYWPAQHVTYIPKLGNAFQDWYIKTFGKSATAEVITHCRQELVQAIWRILLGVKFMVAYCHGIVMECADGIMWCFFPCFFFYGADYPEKTILACIKYLGNFPCPCCLISKVDISKLGTKRDRKLRNSKEQVDDENQQSKIQLVQDWIYKGGYGIVSVAVERILGPKSLIPMHNAFSERLLAYGFQFYMMFVPDLLHEFELSVWKATFTHLMHILHAYGDDAIQELNRRFRAMPTFGRDTIHKFHNNASAMKKLAACDFKDLLQIPYLTICTCDVAWFCKTSATHRVDFTITGQLHNKIRSHALKVQIHEEAAQGHRKAAATAKKLQNRKGSTPPPQKKTKVRSFKKHYFNLDTYKLHSLGDYVKTIKHFGTTDNTSTQTGELKHRQPKRFYPRVHKGKHVKGISVHQRRERILHKISLRSGETGNRQEKLCKGNRKNLALTIPFEEAENLPFTDPQVHHHMSSDTRHKIDVVQWVGENEDDPAMMNFILRLKNHLLSQLLAREYSGDETEFTSKEQNSVAFINNCIYSHKVLRVNYTTYDMRHEQDSLNPRTHADIMVVSQEPTMHEDGMPEHPYWYARIIGIFHTQVLHTGPESRTSEPQHMEFLWVRWFGLDQEQPSGWRPKRLHRVGFVDGEDEAAFGFLDPEQVICVVHLMPAFHHGQGTSNLKPSIARPLTEKDEDWVFYYIGMFADRDKVMRFRGGGVGHKSTRESMDQFLQDWDALNLIDKEPSEMELDSDFDNEDDNKEGNVGGDEDQEEWMDEDDDEEDDYGYDFLIPQHLKYYSFMAEPLLTKCNILLATQ</sequence>
<feature type="compositionally biased region" description="Acidic residues" evidence="1">
    <location>
        <begin position="992"/>
        <end position="1007"/>
    </location>
</feature>
<proteinExistence type="predicted"/>
<dbReference type="InterPro" id="IPR041078">
    <property type="entry name" value="Plavaka"/>
</dbReference>
<feature type="region of interest" description="Disordered" evidence="1">
    <location>
        <begin position="974"/>
        <end position="1007"/>
    </location>
</feature>
<dbReference type="InParanoid" id="B0E0Z8"/>
<protein>
    <submittedName>
        <fullName evidence="2">Predicted protein</fullName>
    </submittedName>
</protein>
<evidence type="ECO:0000313" key="3">
    <source>
        <dbReference type="Proteomes" id="UP000001194"/>
    </source>
</evidence>
<keyword evidence="3" id="KW-1185">Reference proteome</keyword>
<gene>
    <name evidence="2" type="ORF">LACBIDRAFT_334986</name>
</gene>
<dbReference type="KEGG" id="lbc:LACBIDRAFT_334986"/>
<organism evidence="3">
    <name type="scientific">Laccaria bicolor (strain S238N-H82 / ATCC MYA-4686)</name>
    <name type="common">Bicoloured deceiver</name>
    <name type="synonym">Laccaria laccata var. bicolor</name>
    <dbReference type="NCBI Taxonomy" id="486041"/>
    <lineage>
        <taxon>Eukaryota</taxon>
        <taxon>Fungi</taxon>
        <taxon>Dikarya</taxon>
        <taxon>Basidiomycota</taxon>
        <taxon>Agaricomycotina</taxon>
        <taxon>Agaricomycetes</taxon>
        <taxon>Agaricomycetidae</taxon>
        <taxon>Agaricales</taxon>
        <taxon>Agaricineae</taxon>
        <taxon>Hydnangiaceae</taxon>
        <taxon>Laccaria</taxon>
    </lineage>
</organism>
<dbReference type="AlphaFoldDB" id="B0E0Z8"/>
<dbReference type="RefSeq" id="XP_001889877.1">
    <property type="nucleotide sequence ID" value="XM_001889842.1"/>
</dbReference>
<evidence type="ECO:0000313" key="2">
    <source>
        <dbReference type="EMBL" id="EDQ99528.1"/>
    </source>
</evidence>
<feature type="compositionally biased region" description="Acidic residues" evidence="1">
    <location>
        <begin position="974"/>
        <end position="985"/>
    </location>
</feature>
<dbReference type="Pfam" id="PF18759">
    <property type="entry name" value="Plavaka"/>
    <property type="match status" value="1"/>
</dbReference>
<reference evidence="2 3" key="1">
    <citation type="journal article" date="2008" name="Nature">
        <title>The genome of Laccaria bicolor provides insights into mycorrhizal symbiosis.</title>
        <authorList>
            <person name="Martin F."/>
            <person name="Aerts A."/>
            <person name="Ahren D."/>
            <person name="Brun A."/>
            <person name="Danchin E.G.J."/>
            <person name="Duchaussoy F."/>
            <person name="Gibon J."/>
            <person name="Kohler A."/>
            <person name="Lindquist E."/>
            <person name="Pereda V."/>
            <person name="Salamov A."/>
            <person name="Shapiro H.J."/>
            <person name="Wuyts J."/>
            <person name="Blaudez D."/>
            <person name="Buee M."/>
            <person name="Brokstein P."/>
            <person name="Canbaeck B."/>
            <person name="Cohen D."/>
            <person name="Courty P.E."/>
            <person name="Coutinho P.M."/>
            <person name="Delaruelle C."/>
            <person name="Detter J.C."/>
            <person name="Deveau A."/>
            <person name="DiFazio S."/>
            <person name="Duplessis S."/>
            <person name="Fraissinet-Tachet L."/>
            <person name="Lucic E."/>
            <person name="Frey-Klett P."/>
            <person name="Fourrey C."/>
            <person name="Feussner I."/>
            <person name="Gay G."/>
            <person name="Grimwood J."/>
            <person name="Hoegger P.J."/>
            <person name="Jain P."/>
            <person name="Kilaru S."/>
            <person name="Labbe J."/>
            <person name="Lin Y.C."/>
            <person name="Legue V."/>
            <person name="Le Tacon F."/>
            <person name="Marmeisse R."/>
            <person name="Melayah D."/>
            <person name="Montanini B."/>
            <person name="Muratet M."/>
            <person name="Nehls U."/>
            <person name="Niculita-Hirzel H."/>
            <person name="Oudot-Le Secq M.P."/>
            <person name="Peter M."/>
            <person name="Quesneville H."/>
            <person name="Rajashekar B."/>
            <person name="Reich M."/>
            <person name="Rouhier N."/>
            <person name="Schmutz J."/>
            <person name="Yin T."/>
            <person name="Chalot M."/>
            <person name="Henrissat B."/>
            <person name="Kuees U."/>
            <person name="Lucas S."/>
            <person name="Van de Peer Y."/>
            <person name="Podila G.K."/>
            <person name="Polle A."/>
            <person name="Pukkila P.J."/>
            <person name="Richardson P.M."/>
            <person name="Rouze P."/>
            <person name="Sanders I.R."/>
            <person name="Stajich J.E."/>
            <person name="Tunlid A."/>
            <person name="Tuskan G."/>
            <person name="Grigoriev I.V."/>
        </authorList>
    </citation>
    <scope>NUCLEOTIDE SEQUENCE [LARGE SCALE GENOMIC DNA]</scope>
    <source>
        <strain evidence="3">S238N-H82 / ATCC MYA-4686</strain>
    </source>
</reference>